<reference evidence="2" key="1">
    <citation type="submission" date="2020-12" db="EMBL/GenBank/DDBJ databases">
        <title>Metabolic potential, ecology and presence of endohyphal bacteria is reflected in genomic diversity of Mucoromycotina.</title>
        <authorList>
            <person name="Muszewska A."/>
            <person name="Okrasinska A."/>
            <person name="Steczkiewicz K."/>
            <person name="Drgas O."/>
            <person name="Orlowska M."/>
            <person name="Perlinska-Lenart U."/>
            <person name="Aleksandrzak-Piekarczyk T."/>
            <person name="Szatraj K."/>
            <person name="Zielenkiewicz U."/>
            <person name="Pilsyk S."/>
            <person name="Malc E."/>
            <person name="Mieczkowski P."/>
            <person name="Kruszewska J.S."/>
            <person name="Biernat P."/>
            <person name="Pawlowska J."/>
        </authorList>
    </citation>
    <scope>NUCLEOTIDE SEQUENCE</scope>
    <source>
        <strain evidence="2">WA0000067209</strain>
    </source>
</reference>
<feature type="region of interest" description="Disordered" evidence="1">
    <location>
        <begin position="1"/>
        <end position="89"/>
    </location>
</feature>
<proteinExistence type="predicted"/>
<protein>
    <submittedName>
        <fullName evidence="2">Uncharacterized protein</fullName>
    </submittedName>
</protein>
<dbReference type="OrthoDB" id="2259563at2759"/>
<dbReference type="Proteomes" id="UP000654370">
    <property type="component" value="Unassembled WGS sequence"/>
</dbReference>
<name>A0A8H7PVW7_MORIS</name>
<dbReference type="EMBL" id="JAEPQZ010000006">
    <property type="protein sequence ID" value="KAG2180166.1"/>
    <property type="molecule type" value="Genomic_DNA"/>
</dbReference>
<organism evidence="2 3">
    <name type="scientific">Mortierella isabellina</name>
    <name type="common">Filamentous fungus</name>
    <name type="synonym">Umbelopsis isabellina</name>
    <dbReference type="NCBI Taxonomy" id="91625"/>
    <lineage>
        <taxon>Eukaryota</taxon>
        <taxon>Fungi</taxon>
        <taxon>Fungi incertae sedis</taxon>
        <taxon>Mucoromycota</taxon>
        <taxon>Mucoromycotina</taxon>
        <taxon>Umbelopsidomycetes</taxon>
        <taxon>Umbelopsidales</taxon>
        <taxon>Umbelopsidaceae</taxon>
        <taxon>Umbelopsis</taxon>
    </lineage>
</organism>
<accession>A0A8H7PVW7</accession>
<dbReference type="AlphaFoldDB" id="A0A8H7PVW7"/>
<evidence type="ECO:0000313" key="2">
    <source>
        <dbReference type="EMBL" id="KAG2180166.1"/>
    </source>
</evidence>
<feature type="compositionally biased region" description="Low complexity" evidence="1">
    <location>
        <begin position="31"/>
        <end position="40"/>
    </location>
</feature>
<comment type="caution">
    <text evidence="2">The sequence shown here is derived from an EMBL/GenBank/DDBJ whole genome shotgun (WGS) entry which is preliminary data.</text>
</comment>
<keyword evidence="3" id="KW-1185">Reference proteome</keyword>
<sequence length="113" mass="12048">MSRPSSRGPAPPPPVRPNPSARGAPPPPPTRSAQQTPSPSLHGPPQIQRSQSSSYGRYDQGPPEGPLSEGGKWVFHSQSEFSTPPPFERNLKRYQSGAATGCSVNVDLSHLRG</sequence>
<evidence type="ECO:0000313" key="3">
    <source>
        <dbReference type="Proteomes" id="UP000654370"/>
    </source>
</evidence>
<gene>
    <name evidence="2" type="ORF">INT43_003955</name>
</gene>
<evidence type="ECO:0000256" key="1">
    <source>
        <dbReference type="SAM" id="MobiDB-lite"/>
    </source>
</evidence>